<keyword evidence="2" id="KW-1185">Reference proteome</keyword>
<evidence type="ECO:0000313" key="1">
    <source>
        <dbReference type="EMBL" id="GFY54781.1"/>
    </source>
</evidence>
<name>A0A8X7C2Q3_9ARAC</name>
<proteinExistence type="predicted"/>
<gene>
    <name evidence="1" type="ORF">TNIN_213971</name>
</gene>
<protein>
    <submittedName>
        <fullName evidence="1">Uncharacterized protein</fullName>
    </submittedName>
</protein>
<evidence type="ECO:0000313" key="2">
    <source>
        <dbReference type="Proteomes" id="UP000886998"/>
    </source>
</evidence>
<accession>A0A8X7C2Q3</accession>
<comment type="caution">
    <text evidence="1">The sequence shown here is derived from an EMBL/GenBank/DDBJ whole genome shotgun (WGS) entry which is preliminary data.</text>
</comment>
<reference evidence="1" key="1">
    <citation type="submission" date="2020-08" db="EMBL/GenBank/DDBJ databases">
        <title>Multicomponent nature underlies the extraordinary mechanical properties of spider dragline silk.</title>
        <authorList>
            <person name="Kono N."/>
            <person name="Nakamura H."/>
            <person name="Mori M."/>
            <person name="Yoshida Y."/>
            <person name="Ohtoshi R."/>
            <person name="Malay A.D."/>
            <person name="Moran D.A.P."/>
            <person name="Tomita M."/>
            <person name="Numata K."/>
            <person name="Arakawa K."/>
        </authorList>
    </citation>
    <scope>NUCLEOTIDE SEQUENCE</scope>
</reference>
<dbReference type="AlphaFoldDB" id="A0A8X7C2Q3"/>
<dbReference type="Proteomes" id="UP000886998">
    <property type="component" value="Unassembled WGS sequence"/>
</dbReference>
<sequence>MREMSGISFLNTVSKRGNRWFADKKSKQALLKTTQNRRQLTNILVTLTRLSDLWHLILLLSFPWEATGIEETIRSLKPRSVLVTESQRKANLILESCLFLLK</sequence>
<dbReference type="EMBL" id="BMAV01010021">
    <property type="protein sequence ID" value="GFY54781.1"/>
    <property type="molecule type" value="Genomic_DNA"/>
</dbReference>
<organism evidence="1 2">
    <name type="scientific">Trichonephila inaurata madagascariensis</name>
    <dbReference type="NCBI Taxonomy" id="2747483"/>
    <lineage>
        <taxon>Eukaryota</taxon>
        <taxon>Metazoa</taxon>
        <taxon>Ecdysozoa</taxon>
        <taxon>Arthropoda</taxon>
        <taxon>Chelicerata</taxon>
        <taxon>Arachnida</taxon>
        <taxon>Araneae</taxon>
        <taxon>Araneomorphae</taxon>
        <taxon>Entelegynae</taxon>
        <taxon>Araneoidea</taxon>
        <taxon>Nephilidae</taxon>
        <taxon>Trichonephila</taxon>
        <taxon>Trichonephila inaurata</taxon>
    </lineage>
</organism>